<keyword evidence="3" id="KW-1185">Reference proteome</keyword>
<dbReference type="Proteomes" id="UP000510686">
    <property type="component" value="Chromosome 1"/>
</dbReference>
<dbReference type="OrthoDB" id="4314040at2759"/>
<dbReference type="RefSeq" id="XP_065985944.1">
    <property type="nucleotide sequence ID" value="XM_066129677.1"/>
</dbReference>
<gene>
    <name evidence="2" type="ORF">G6M90_00g009920</name>
</gene>
<sequence>MGAYRGCDNCRRWKKKVVIPCRHHNPRPKKKANRGLAHRANQCDCARPKCSLCARKNLPCEGVGQQRFRFKHQPASLSVVNKQHAAAPSRVASPPSNAASKLADSIVGLFEARHPGYNLSAIVRKSTVQHIGHSPVLDASLAALVGIVESLAPVESSSSLSRLQLCRSSTGPLHKYTSALGALRESLDNPVIRYQRDTLLAVFVLSSCHMWLVDGADESRGHMHGLAHLITAVLNKDVQLQDQAQFSDDALKLAAIQLLRSSVFNSDIHIYPWIFKVFDATAEPRHVAPRPWHKGETKKPLWPYDFYCLDISVYLIIPQLLRRPRENMQSIELIYNMIRRAYPRCVKDANPMHELAVEDKIEHDAFIQAIQVEAQSLHIAIGLNFNAFLRASGRDFDDRQLAEDRAAFCADAATLAEKSKSQLPLSAHHIPLSTIAAWCTADQGSDLKIRLRRLLEDYRASYAMIHVLHSAPYWREAPEKLSREIPWFPKYIGSPRERTTIVTEDKSDEFDEEMYEYCCIL</sequence>
<dbReference type="InterPro" id="IPR001138">
    <property type="entry name" value="Zn2Cys6_DnaBD"/>
</dbReference>
<dbReference type="KEGG" id="mbrn:26238968"/>
<dbReference type="GO" id="GO:0000981">
    <property type="term" value="F:DNA-binding transcription factor activity, RNA polymerase II-specific"/>
    <property type="evidence" value="ECO:0007669"/>
    <property type="project" value="InterPro"/>
</dbReference>
<dbReference type="GO" id="GO:0008270">
    <property type="term" value="F:zinc ion binding"/>
    <property type="evidence" value="ECO:0007669"/>
    <property type="project" value="InterPro"/>
</dbReference>
<evidence type="ECO:0000313" key="3">
    <source>
        <dbReference type="Proteomes" id="UP000510686"/>
    </source>
</evidence>
<dbReference type="InterPro" id="IPR053178">
    <property type="entry name" value="Osmoadaptation_assoc"/>
</dbReference>
<reference evidence="2 3" key="1">
    <citation type="submission" date="2020-07" db="EMBL/GenBank/DDBJ databases">
        <title>Telomere length de novo assembly of all 7 chromosomes of the fungus, Metarhizium brunneum, using a novel assembly pipeline.</title>
        <authorList>
            <person name="Saud z."/>
            <person name="Kortsinoglou A."/>
            <person name="Kouvelis V.N."/>
            <person name="Butt T.M."/>
        </authorList>
    </citation>
    <scope>NUCLEOTIDE SEQUENCE [LARGE SCALE GENOMIC DNA]</scope>
    <source>
        <strain evidence="2 3">4556</strain>
    </source>
</reference>
<dbReference type="GeneID" id="26238968"/>
<dbReference type="AlphaFoldDB" id="A0A7D5YXT4"/>
<organism evidence="2 3">
    <name type="scientific">Metarhizium brunneum</name>
    <dbReference type="NCBI Taxonomy" id="500148"/>
    <lineage>
        <taxon>Eukaryota</taxon>
        <taxon>Fungi</taxon>
        <taxon>Dikarya</taxon>
        <taxon>Ascomycota</taxon>
        <taxon>Pezizomycotina</taxon>
        <taxon>Sordariomycetes</taxon>
        <taxon>Hypocreomycetidae</taxon>
        <taxon>Hypocreales</taxon>
        <taxon>Clavicipitaceae</taxon>
        <taxon>Metarhizium</taxon>
    </lineage>
</organism>
<name>A0A7D5YXT4_9HYPO</name>
<dbReference type="PANTHER" id="PTHR38111:SF11">
    <property type="entry name" value="TRANSCRIPTION FACTOR DOMAIN-CONTAINING PROTEIN-RELATED"/>
    <property type="match status" value="1"/>
</dbReference>
<dbReference type="CDD" id="cd00067">
    <property type="entry name" value="GAL4"/>
    <property type="match status" value="1"/>
</dbReference>
<dbReference type="PANTHER" id="PTHR38111">
    <property type="entry name" value="ZN(2)-C6 FUNGAL-TYPE DOMAIN-CONTAINING PROTEIN-RELATED"/>
    <property type="match status" value="1"/>
</dbReference>
<dbReference type="EMBL" id="CP058932">
    <property type="protein sequence ID" value="QLI65363.1"/>
    <property type="molecule type" value="Genomic_DNA"/>
</dbReference>
<accession>A0A7D5YXT4</accession>
<keyword evidence="1" id="KW-0539">Nucleus</keyword>
<proteinExistence type="predicted"/>
<protein>
    <recommendedName>
        <fullName evidence="4">Zn(2)-C6 fungal-type domain-containing protein</fullName>
    </recommendedName>
</protein>
<evidence type="ECO:0008006" key="4">
    <source>
        <dbReference type="Google" id="ProtNLM"/>
    </source>
</evidence>
<evidence type="ECO:0000313" key="2">
    <source>
        <dbReference type="EMBL" id="QLI65363.1"/>
    </source>
</evidence>
<evidence type="ECO:0000256" key="1">
    <source>
        <dbReference type="ARBA" id="ARBA00023242"/>
    </source>
</evidence>